<sequence>MAVQLGFEKGPFTNIELATVTDAGKEKTGLINVRSGPMEAWMLLPDGSIRRVTGEAKVFPDRVYAQFDRIYLDGLYPATPGRVPSPICAVVVSDRDRTKFGVLTHAASPDRGAEVDPAKVVRGREAAVLNAPLVFAYVQLPDRHFPD</sequence>
<accession>A0ABY9WP90</accession>
<name>A0ABY9WP90_9BACT</name>
<gene>
    <name evidence="1" type="ORF">F0U60_00735</name>
</gene>
<evidence type="ECO:0000313" key="2">
    <source>
        <dbReference type="Proteomes" id="UP001611383"/>
    </source>
</evidence>
<keyword evidence="2" id="KW-1185">Reference proteome</keyword>
<proteinExistence type="predicted"/>
<dbReference type="Proteomes" id="UP001611383">
    <property type="component" value="Chromosome"/>
</dbReference>
<dbReference type="EMBL" id="CP043494">
    <property type="protein sequence ID" value="WNG42786.1"/>
    <property type="molecule type" value="Genomic_DNA"/>
</dbReference>
<protein>
    <submittedName>
        <fullName evidence="1">Uncharacterized protein</fullName>
    </submittedName>
</protein>
<reference evidence="1 2" key="1">
    <citation type="submission" date="2019-08" db="EMBL/GenBank/DDBJ databases">
        <title>Archangium and Cystobacter genomes.</title>
        <authorList>
            <person name="Chen I.-C.K."/>
            <person name="Wielgoss S."/>
        </authorList>
    </citation>
    <scope>NUCLEOTIDE SEQUENCE [LARGE SCALE GENOMIC DNA]</scope>
    <source>
        <strain evidence="1 2">Cbm 6</strain>
    </source>
</reference>
<evidence type="ECO:0000313" key="1">
    <source>
        <dbReference type="EMBL" id="WNG42786.1"/>
    </source>
</evidence>
<dbReference type="RefSeq" id="WP_395812856.1">
    <property type="nucleotide sequence ID" value="NZ_CP043494.1"/>
</dbReference>
<organism evidence="1 2">
    <name type="scientific">Archangium minus</name>
    <dbReference type="NCBI Taxonomy" id="83450"/>
    <lineage>
        <taxon>Bacteria</taxon>
        <taxon>Pseudomonadati</taxon>
        <taxon>Myxococcota</taxon>
        <taxon>Myxococcia</taxon>
        <taxon>Myxococcales</taxon>
        <taxon>Cystobacterineae</taxon>
        <taxon>Archangiaceae</taxon>
        <taxon>Archangium</taxon>
    </lineage>
</organism>